<feature type="non-terminal residue" evidence="2">
    <location>
        <position position="1"/>
    </location>
</feature>
<name>A0A699SS44_TANCI</name>
<dbReference type="AlphaFoldDB" id="A0A699SS44"/>
<feature type="compositionally biased region" description="Low complexity" evidence="1">
    <location>
        <begin position="166"/>
        <end position="175"/>
    </location>
</feature>
<feature type="compositionally biased region" description="Low complexity" evidence="1">
    <location>
        <begin position="60"/>
        <end position="76"/>
    </location>
</feature>
<reference evidence="2" key="1">
    <citation type="journal article" date="2019" name="Sci. Rep.">
        <title>Draft genome of Tanacetum cinerariifolium, the natural source of mosquito coil.</title>
        <authorList>
            <person name="Yamashiro T."/>
            <person name="Shiraishi A."/>
            <person name="Satake H."/>
            <person name="Nakayama K."/>
        </authorList>
    </citation>
    <scope>NUCLEOTIDE SEQUENCE</scope>
</reference>
<feature type="non-terminal residue" evidence="2">
    <location>
        <position position="205"/>
    </location>
</feature>
<accession>A0A699SS44</accession>
<comment type="caution">
    <text evidence="2">The sequence shown here is derived from an EMBL/GenBank/DDBJ whole genome shotgun (WGS) entry which is preliminary data.</text>
</comment>
<feature type="region of interest" description="Disordered" evidence="1">
    <location>
        <begin position="1"/>
        <end position="76"/>
    </location>
</feature>
<proteinExistence type="predicted"/>
<gene>
    <name evidence="2" type="ORF">Tci_871708</name>
</gene>
<evidence type="ECO:0000256" key="1">
    <source>
        <dbReference type="SAM" id="MobiDB-lite"/>
    </source>
</evidence>
<sequence>RHPHRRPRPELPRPAAQLALPLPAPGGGPRRAARPPRCPASPAAPLEQGRRRNRPQAPRGGVAHAGPEPGHPAARHLSPAQQLGRLCAHAGTAGLLLLRGLAAGGAARGPLVWHHAAAVSGFVDGPGPAQRPRRGAGLAAPGLAFCAHAQAGGGQRGRLPRPPGRPAATGAGRAHGLLRGGAGGRLLLRQLRLAAVSPAAGGGLW</sequence>
<feature type="region of interest" description="Disordered" evidence="1">
    <location>
        <begin position="151"/>
        <end position="175"/>
    </location>
</feature>
<protein>
    <submittedName>
        <fullName evidence="2">Uncharacterized protein</fullName>
    </submittedName>
</protein>
<dbReference type="EMBL" id="BKCJ011180411">
    <property type="protein sequence ID" value="GFC99738.1"/>
    <property type="molecule type" value="Genomic_DNA"/>
</dbReference>
<organism evidence="2">
    <name type="scientific">Tanacetum cinerariifolium</name>
    <name type="common">Dalmatian daisy</name>
    <name type="synonym">Chrysanthemum cinerariifolium</name>
    <dbReference type="NCBI Taxonomy" id="118510"/>
    <lineage>
        <taxon>Eukaryota</taxon>
        <taxon>Viridiplantae</taxon>
        <taxon>Streptophyta</taxon>
        <taxon>Embryophyta</taxon>
        <taxon>Tracheophyta</taxon>
        <taxon>Spermatophyta</taxon>
        <taxon>Magnoliopsida</taxon>
        <taxon>eudicotyledons</taxon>
        <taxon>Gunneridae</taxon>
        <taxon>Pentapetalae</taxon>
        <taxon>asterids</taxon>
        <taxon>campanulids</taxon>
        <taxon>Asterales</taxon>
        <taxon>Asteraceae</taxon>
        <taxon>Asteroideae</taxon>
        <taxon>Anthemideae</taxon>
        <taxon>Anthemidinae</taxon>
        <taxon>Tanacetum</taxon>
    </lineage>
</organism>
<evidence type="ECO:0000313" key="2">
    <source>
        <dbReference type="EMBL" id="GFC99738.1"/>
    </source>
</evidence>